<feature type="compositionally biased region" description="Basic and acidic residues" evidence="1">
    <location>
        <begin position="13"/>
        <end position="24"/>
    </location>
</feature>
<sequence>MWVRGASLTLRDAGQRRTNSEGQKHVTSTCPSSRNPAGEGCLGDVLIQHSPSCPGHAPDLILWAMLVSAGHPGRGEGAATSPPLPGCILVRYWGEFEAQVSGMYSSQGTCV</sequence>
<proteinExistence type="predicted"/>
<organism evidence="2 3">
    <name type="scientific">Platysternon megacephalum</name>
    <name type="common">big-headed turtle</name>
    <dbReference type="NCBI Taxonomy" id="55544"/>
    <lineage>
        <taxon>Eukaryota</taxon>
        <taxon>Metazoa</taxon>
        <taxon>Chordata</taxon>
        <taxon>Craniata</taxon>
        <taxon>Vertebrata</taxon>
        <taxon>Euteleostomi</taxon>
        <taxon>Archelosauria</taxon>
        <taxon>Testudinata</taxon>
        <taxon>Testudines</taxon>
        <taxon>Cryptodira</taxon>
        <taxon>Durocryptodira</taxon>
        <taxon>Testudinoidea</taxon>
        <taxon>Platysternidae</taxon>
        <taxon>Platysternon</taxon>
    </lineage>
</organism>
<comment type="caution">
    <text evidence="2">The sequence shown here is derived from an EMBL/GenBank/DDBJ whole genome shotgun (WGS) entry which is preliminary data.</text>
</comment>
<reference evidence="2 3" key="2">
    <citation type="submission" date="2019-04" db="EMBL/GenBank/DDBJ databases">
        <title>The genome sequence of big-headed turtle.</title>
        <authorList>
            <person name="Gong S."/>
        </authorList>
    </citation>
    <scope>NUCLEOTIDE SEQUENCE [LARGE SCALE GENOMIC DNA]</scope>
    <source>
        <strain evidence="2">DO16091913</strain>
        <tissue evidence="2">Muscle</tissue>
    </source>
</reference>
<evidence type="ECO:0000313" key="2">
    <source>
        <dbReference type="EMBL" id="TFJ95192.1"/>
    </source>
</evidence>
<feature type="compositionally biased region" description="Polar residues" evidence="1">
    <location>
        <begin position="25"/>
        <end position="34"/>
    </location>
</feature>
<dbReference type="EMBL" id="QXTE01012283">
    <property type="protein sequence ID" value="TFJ95192.1"/>
    <property type="molecule type" value="Genomic_DNA"/>
</dbReference>
<keyword evidence="3" id="KW-1185">Reference proteome</keyword>
<gene>
    <name evidence="2" type="ORF">DR999_PMT23347</name>
</gene>
<reference evidence="2 3" key="1">
    <citation type="submission" date="2019-04" db="EMBL/GenBank/DDBJ databases">
        <title>Draft genome of the big-headed turtle Platysternon megacephalum.</title>
        <authorList>
            <person name="Gong S."/>
        </authorList>
    </citation>
    <scope>NUCLEOTIDE SEQUENCE [LARGE SCALE GENOMIC DNA]</scope>
    <source>
        <strain evidence="2">DO16091913</strain>
        <tissue evidence="2">Muscle</tissue>
    </source>
</reference>
<dbReference type="Proteomes" id="UP000297703">
    <property type="component" value="Unassembled WGS sequence"/>
</dbReference>
<dbReference type="AlphaFoldDB" id="A0A4D9DJK6"/>
<evidence type="ECO:0000256" key="1">
    <source>
        <dbReference type="SAM" id="MobiDB-lite"/>
    </source>
</evidence>
<name>A0A4D9DJK6_9SAUR</name>
<accession>A0A4D9DJK6</accession>
<feature type="region of interest" description="Disordered" evidence="1">
    <location>
        <begin position="1"/>
        <end position="34"/>
    </location>
</feature>
<protein>
    <submittedName>
        <fullName evidence="2">Cytochrome c oxidase subunit II</fullName>
    </submittedName>
</protein>
<evidence type="ECO:0000313" key="3">
    <source>
        <dbReference type="Proteomes" id="UP000297703"/>
    </source>
</evidence>